<dbReference type="OrthoDB" id="2427324at2"/>
<keyword evidence="1" id="KW-0812">Transmembrane</keyword>
<evidence type="ECO:0000313" key="3">
    <source>
        <dbReference type="Proteomes" id="UP000447393"/>
    </source>
</evidence>
<dbReference type="Proteomes" id="UP000447393">
    <property type="component" value="Unassembled WGS sequence"/>
</dbReference>
<dbReference type="AlphaFoldDB" id="A0A845DYK4"/>
<dbReference type="EMBL" id="WMEZ01000001">
    <property type="protein sequence ID" value="MYL48364.1"/>
    <property type="molecule type" value="Genomic_DNA"/>
</dbReference>
<comment type="caution">
    <text evidence="2">The sequence shown here is derived from an EMBL/GenBank/DDBJ whole genome shotgun (WGS) entry which is preliminary data.</text>
</comment>
<keyword evidence="1" id="KW-0472">Membrane</keyword>
<accession>A0A845DYK4</accession>
<proteinExistence type="predicted"/>
<dbReference type="RefSeq" id="WP_160911853.1">
    <property type="nucleotide sequence ID" value="NZ_WMEZ01000001.1"/>
</dbReference>
<sequence>MYHARPPRWVVPFFAPIFIADIREQEINLYTFLTIAIVLLILGLSYQLKVDQTIHFHVCFFQFKVIEKSVPPADIHTIVFRDAGWGTPSASIKMKKGFPIRVVNFDSVEVLADFEDFAERYQIRREERKYYRTVYDMKKSKEKQGAS</sequence>
<protein>
    <submittedName>
        <fullName evidence="2">Uncharacterized protein</fullName>
    </submittedName>
</protein>
<reference evidence="2 3" key="1">
    <citation type="submission" date="2019-11" db="EMBL/GenBank/DDBJ databases">
        <title>Genome sequences of 17 halophilic strains isolated from different environments.</title>
        <authorList>
            <person name="Furrow R.E."/>
        </authorList>
    </citation>
    <scope>NUCLEOTIDE SEQUENCE [LARGE SCALE GENOMIC DNA]</scope>
    <source>
        <strain evidence="2 3">22505_10_Sand</strain>
    </source>
</reference>
<feature type="transmembrane region" description="Helical" evidence="1">
    <location>
        <begin position="27"/>
        <end position="46"/>
    </location>
</feature>
<evidence type="ECO:0000256" key="1">
    <source>
        <dbReference type="SAM" id="Phobius"/>
    </source>
</evidence>
<evidence type="ECO:0000313" key="2">
    <source>
        <dbReference type="EMBL" id="MYL48364.1"/>
    </source>
</evidence>
<name>A0A845DYK4_9BACI</name>
<keyword evidence="1" id="KW-1133">Transmembrane helix</keyword>
<organism evidence="2 3">
    <name type="scientific">Halobacillus litoralis</name>
    <dbReference type="NCBI Taxonomy" id="45668"/>
    <lineage>
        <taxon>Bacteria</taxon>
        <taxon>Bacillati</taxon>
        <taxon>Bacillota</taxon>
        <taxon>Bacilli</taxon>
        <taxon>Bacillales</taxon>
        <taxon>Bacillaceae</taxon>
        <taxon>Halobacillus</taxon>
    </lineage>
</organism>
<gene>
    <name evidence="2" type="ORF">GLV98_02670</name>
</gene>